<reference evidence="7 8" key="1">
    <citation type="submission" date="2016-10" db="EMBL/GenBank/DDBJ databases">
        <authorList>
            <person name="de Groot N.N."/>
        </authorList>
    </citation>
    <scope>NUCLEOTIDE SEQUENCE [LARGE SCALE GENOMIC DNA]</scope>
    <source>
        <strain evidence="7 8">Nm22</strain>
    </source>
</reference>
<dbReference type="PANTHER" id="PTHR23132">
    <property type="entry name" value="D-ALANINE--D-ALANINE LIGASE"/>
    <property type="match status" value="1"/>
</dbReference>
<dbReference type="InterPro" id="IPR002933">
    <property type="entry name" value="Peptidase_M20"/>
</dbReference>
<dbReference type="SUPFAM" id="SSF52440">
    <property type="entry name" value="PreATP-grasp domain"/>
    <property type="match status" value="1"/>
</dbReference>
<dbReference type="EMBL" id="FOCP01000021">
    <property type="protein sequence ID" value="SEN50158.1"/>
    <property type="molecule type" value="Genomic_DNA"/>
</dbReference>
<organism evidence="7 8">
    <name type="scientific">Nitrosomonas marina</name>
    <dbReference type="NCBI Taxonomy" id="917"/>
    <lineage>
        <taxon>Bacteria</taxon>
        <taxon>Pseudomonadati</taxon>
        <taxon>Pseudomonadota</taxon>
        <taxon>Betaproteobacteria</taxon>
        <taxon>Nitrosomonadales</taxon>
        <taxon>Nitrosomonadaceae</taxon>
        <taxon>Nitrosomonas</taxon>
    </lineage>
</organism>
<dbReference type="Pfam" id="PF07478">
    <property type="entry name" value="Dala_Dala_lig_C"/>
    <property type="match status" value="1"/>
</dbReference>
<gene>
    <name evidence="7" type="ORF">SAMN05216325_12116</name>
</gene>
<accession>A0A1H8H3U7</accession>
<dbReference type="Gene3D" id="3.30.1490.20">
    <property type="entry name" value="ATP-grasp fold, A domain"/>
    <property type="match status" value="1"/>
</dbReference>
<protein>
    <submittedName>
        <fullName evidence="7">D-alanine-D-alanine ligase</fullName>
    </submittedName>
</protein>
<keyword evidence="4" id="KW-0961">Cell wall biogenesis/degradation</keyword>
<dbReference type="STRING" id="917.SAMN05216326_101136"/>
<dbReference type="Pfam" id="PF01546">
    <property type="entry name" value="Peptidase_M20"/>
    <property type="match status" value="1"/>
</dbReference>
<dbReference type="InterPro" id="IPR016185">
    <property type="entry name" value="PreATP-grasp_dom_sf"/>
</dbReference>
<keyword evidence="5" id="KW-0067">ATP-binding</keyword>
<dbReference type="Proteomes" id="UP000199459">
    <property type="component" value="Unassembled WGS sequence"/>
</dbReference>
<keyword evidence="5" id="KW-0547">Nucleotide-binding</keyword>
<dbReference type="InterPro" id="IPR011761">
    <property type="entry name" value="ATP-grasp"/>
</dbReference>
<dbReference type="GO" id="GO:0016787">
    <property type="term" value="F:hydrolase activity"/>
    <property type="evidence" value="ECO:0007669"/>
    <property type="project" value="InterPro"/>
</dbReference>
<evidence type="ECO:0000313" key="8">
    <source>
        <dbReference type="Proteomes" id="UP000199459"/>
    </source>
</evidence>
<evidence type="ECO:0000313" key="7">
    <source>
        <dbReference type="EMBL" id="SEN50158.1"/>
    </source>
</evidence>
<dbReference type="GO" id="GO:0008716">
    <property type="term" value="F:D-alanine-D-alanine ligase activity"/>
    <property type="evidence" value="ECO:0007669"/>
    <property type="project" value="InterPro"/>
</dbReference>
<dbReference type="RefSeq" id="WP_090633722.1">
    <property type="nucleotide sequence ID" value="NZ_FOCP01000021.1"/>
</dbReference>
<dbReference type="Gene3D" id="3.30.470.20">
    <property type="entry name" value="ATP-grasp fold, B domain"/>
    <property type="match status" value="1"/>
</dbReference>
<evidence type="ECO:0000256" key="1">
    <source>
        <dbReference type="ARBA" id="ARBA00010871"/>
    </source>
</evidence>
<evidence type="ECO:0000256" key="4">
    <source>
        <dbReference type="ARBA" id="ARBA00023316"/>
    </source>
</evidence>
<keyword evidence="3" id="KW-0378">Hydrolase</keyword>
<dbReference type="PROSITE" id="PS50975">
    <property type="entry name" value="ATP_GRASP"/>
    <property type="match status" value="1"/>
</dbReference>
<dbReference type="InterPro" id="IPR013815">
    <property type="entry name" value="ATP_grasp_subdomain_1"/>
</dbReference>
<dbReference type="InterPro" id="IPR011095">
    <property type="entry name" value="Dala_Dala_lig_C"/>
</dbReference>
<dbReference type="PANTHER" id="PTHR23132:SF23">
    <property type="entry name" value="D-ALANINE--D-ALANINE LIGASE B"/>
    <property type="match status" value="1"/>
</dbReference>
<dbReference type="Gene3D" id="3.30.70.360">
    <property type="match status" value="1"/>
</dbReference>
<feature type="domain" description="ATP-grasp" evidence="6">
    <location>
        <begin position="123"/>
        <end position="321"/>
    </location>
</feature>
<dbReference type="SUPFAM" id="SSF56059">
    <property type="entry name" value="Glutathione synthetase ATP-binding domain-like"/>
    <property type="match status" value="1"/>
</dbReference>
<dbReference type="AlphaFoldDB" id="A0A1H8H3U7"/>
<keyword evidence="2 7" id="KW-0436">Ligase</keyword>
<dbReference type="Gene3D" id="3.40.50.20">
    <property type="match status" value="1"/>
</dbReference>
<proteinExistence type="inferred from homology"/>
<comment type="similarity">
    <text evidence="1">Belongs to the D-alanine--D-alanine ligase family.</text>
</comment>
<evidence type="ECO:0000256" key="2">
    <source>
        <dbReference type="ARBA" id="ARBA00022598"/>
    </source>
</evidence>
<dbReference type="GO" id="GO:0046872">
    <property type="term" value="F:metal ion binding"/>
    <property type="evidence" value="ECO:0007669"/>
    <property type="project" value="InterPro"/>
</dbReference>
<dbReference type="Gene3D" id="3.40.630.10">
    <property type="entry name" value="Zn peptidases"/>
    <property type="match status" value="1"/>
</dbReference>
<evidence type="ECO:0000259" key="6">
    <source>
        <dbReference type="PROSITE" id="PS50975"/>
    </source>
</evidence>
<dbReference type="SUPFAM" id="SSF53187">
    <property type="entry name" value="Zn-dependent exopeptidases"/>
    <property type="match status" value="1"/>
</dbReference>
<evidence type="ECO:0000256" key="3">
    <source>
        <dbReference type="ARBA" id="ARBA00022801"/>
    </source>
</evidence>
<dbReference type="GO" id="GO:0005524">
    <property type="term" value="F:ATP binding"/>
    <property type="evidence" value="ECO:0007669"/>
    <property type="project" value="UniProtKB-UniRule"/>
</dbReference>
<dbReference type="GO" id="GO:0071555">
    <property type="term" value="P:cell wall organization"/>
    <property type="evidence" value="ECO:0007669"/>
    <property type="project" value="UniProtKB-KW"/>
</dbReference>
<sequence length="732" mass="81105">MKVAVIFNKRKKSTGEGVINVFGAQNQETYNPATVERVAAALEQGGHNVRVIDGNIHVIEQLQEFMPRVVQGDQPGMVFNMAYGIQGVSRYTHIPSLLEMLGIPYVGSSPAGHGIALDKVTTKVMVQAAGLPTAPYWVFNNADQIQGDLPFPVITKPKMEAVSLGIQVIHDMNSLRTAITGLIDQFKQPVLVEQFIPGREFAVGVLGNLNPEVFPIVEIDLEGDPCGIQSLEDKLKKPRNKICPAQIDDKLAGELRRLTLETFKVLGIFDFCRVDFRMDQDGNLYILELNSMASLGLTGTYVSAAKSAGYTYESLINRMLDVAVERYFGKEFEEVTSGLAHSAITPKKDPLRIRLRSYLRSNIDTMEDYLSKMVDINSFIENTEGVNILGRWISSQLSGAGFDRQVFSMSEFGNMLYFSNHAEENNDVLIVGNLDNPVDYEDYIPFSEERGRIYGTGVARGKGGIAVLLGALKALRYTRMLKRVKIGLLFITDDSKGGVASRKLMHEFSSRSNYILGLSGAGLGGEIVTASLGATCFNIEINRKQGKVSNQFFSDEHDPILYCAQKINQLKKLNSAETSVYVTLTGFETRSNTDFPAYHAALSFILHFQNPEQSIKLDSQITRMFDPRMHPAIRVNITKGAHRKPFLLNEKTLQFYDHIEKIAQIVEVRVTQENAGITSLLANVAQGVAAVDGMGPRTGGYGSRDKYIVRDSMIDRSVLLAYLIYKIGKNFG</sequence>
<dbReference type="OrthoDB" id="9813261at2"/>
<name>A0A1H8H3U7_9PROT</name>
<evidence type="ECO:0000256" key="5">
    <source>
        <dbReference type="PROSITE-ProRule" id="PRU00409"/>
    </source>
</evidence>